<keyword evidence="2" id="KW-1133">Transmembrane helix</keyword>
<gene>
    <name evidence="3" type="ORF">HMPREF3233_01036</name>
    <name evidence="4" type="ORF">QP520_07155</name>
</gene>
<dbReference type="SUPFAM" id="SSF74653">
    <property type="entry name" value="TolA/TonB C-terminal domain"/>
    <property type="match status" value="1"/>
</dbReference>
<dbReference type="STRING" id="39777.B7L28_06775"/>
<dbReference type="EMBL" id="JASORJ010000012">
    <property type="protein sequence ID" value="MDK7357403.1"/>
    <property type="molecule type" value="Genomic_DNA"/>
</dbReference>
<dbReference type="KEGG" id="vat:B7L28_06775"/>
<feature type="compositionally biased region" description="Basic and acidic residues" evidence="1">
    <location>
        <begin position="158"/>
        <end position="167"/>
    </location>
</feature>
<dbReference type="EMBL" id="LRQT01000026">
    <property type="protein sequence ID" value="KXA64406.1"/>
    <property type="molecule type" value="Genomic_DNA"/>
</dbReference>
<comment type="caution">
    <text evidence="3">The sequence shown here is derived from an EMBL/GenBank/DDBJ whole genome shotgun (WGS) entry which is preliminary data.</text>
</comment>
<sequence>MGLGISWKKAAIISAVVHLIILFIAVIFFVVVPAIQEQETYEVDLTQSVLDDGGSGHAGGGGGDRSSLFPKPLSADEVAARTKAVVANVEPSTATDIPDAVDVPSKGSENTSNVSGESGGAGNGPGSGGGEGGGHGTGTGTGVGDGQGEGEGSGTDKGSGDGHGRAHVAFDKQGFYNAVNNQKVIPQQYIRQHKEVHETIYVFVRIDTNGNAVEQYVESGDDPLLREEAMAAVNRALPYQNPTDDIQPVTVPVRFDLSEGTDDDD</sequence>
<reference evidence="3 5" key="1">
    <citation type="submission" date="2016-01" db="EMBL/GenBank/DDBJ databases">
        <authorList>
            <person name="Oliw E.H."/>
        </authorList>
    </citation>
    <scope>NUCLEOTIDE SEQUENCE [LARGE SCALE GENOMIC DNA]</scope>
    <source>
        <strain evidence="3 5">CMW7756B</strain>
    </source>
</reference>
<dbReference type="Proteomes" id="UP000070226">
    <property type="component" value="Unassembled WGS sequence"/>
</dbReference>
<dbReference type="AlphaFoldDB" id="A0A133S4P0"/>
<dbReference type="Gene3D" id="3.30.1150.10">
    <property type="match status" value="1"/>
</dbReference>
<evidence type="ECO:0000256" key="2">
    <source>
        <dbReference type="SAM" id="Phobius"/>
    </source>
</evidence>
<evidence type="ECO:0000256" key="1">
    <source>
        <dbReference type="SAM" id="MobiDB-lite"/>
    </source>
</evidence>
<feature type="region of interest" description="Disordered" evidence="1">
    <location>
        <begin position="95"/>
        <end position="167"/>
    </location>
</feature>
<evidence type="ECO:0000313" key="5">
    <source>
        <dbReference type="Proteomes" id="UP000070226"/>
    </source>
</evidence>
<dbReference type="Proteomes" id="UP001236274">
    <property type="component" value="Unassembled WGS sequence"/>
</dbReference>
<organism evidence="3">
    <name type="scientific">Veillonella atypica</name>
    <dbReference type="NCBI Taxonomy" id="39777"/>
    <lineage>
        <taxon>Bacteria</taxon>
        <taxon>Bacillati</taxon>
        <taxon>Bacillota</taxon>
        <taxon>Negativicutes</taxon>
        <taxon>Veillonellales</taxon>
        <taxon>Veillonellaceae</taxon>
        <taxon>Veillonella</taxon>
    </lineage>
</organism>
<dbReference type="RefSeq" id="WP_038123868.1">
    <property type="nucleotide sequence ID" value="NZ_CACRUN010000021.1"/>
</dbReference>
<reference evidence="4" key="2">
    <citation type="submission" date="2023-05" db="EMBL/GenBank/DDBJ databases">
        <title>Cataloging the Phylogenetic Diversity of Human Bladder Bacteria.</title>
        <authorList>
            <person name="Du J."/>
        </authorList>
    </citation>
    <scope>NUCLEOTIDE SEQUENCE</scope>
    <source>
        <strain evidence="4">UMB10101</strain>
    </source>
</reference>
<feature type="transmembrane region" description="Helical" evidence="2">
    <location>
        <begin position="12"/>
        <end position="35"/>
    </location>
</feature>
<keyword evidence="2" id="KW-0812">Transmembrane</keyword>
<dbReference type="PATRIC" id="fig|39777.7.peg.1005"/>
<keyword evidence="2" id="KW-0472">Membrane</keyword>
<accession>A0A133S4P0</accession>
<feature type="compositionally biased region" description="Gly residues" evidence="1">
    <location>
        <begin position="117"/>
        <end position="157"/>
    </location>
</feature>
<protein>
    <submittedName>
        <fullName evidence="4">Energy transducer TonB</fullName>
    </submittedName>
    <submittedName>
        <fullName evidence="3">TonB family domain protein</fullName>
    </submittedName>
</protein>
<evidence type="ECO:0000313" key="4">
    <source>
        <dbReference type="EMBL" id="MDK7357403.1"/>
    </source>
</evidence>
<name>A0A133S4P0_9FIRM</name>
<evidence type="ECO:0000313" key="3">
    <source>
        <dbReference type="EMBL" id="KXA64406.1"/>
    </source>
</evidence>
<proteinExistence type="predicted"/>